<dbReference type="PANTHER" id="PTHR46929">
    <property type="entry name" value="EXPRESSED PROTEIN"/>
    <property type="match status" value="1"/>
</dbReference>
<evidence type="ECO:0000256" key="4">
    <source>
        <dbReference type="ARBA" id="ARBA00022692"/>
    </source>
</evidence>
<evidence type="ECO:0000313" key="10">
    <source>
        <dbReference type="Proteomes" id="UP001141552"/>
    </source>
</evidence>
<dbReference type="AlphaFoldDB" id="A0A9Q0FMN9"/>
<comment type="caution">
    <text evidence="9">The sequence shown here is derived from an EMBL/GenBank/DDBJ whole genome shotgun (WGS) entry which is preliminary data.</text>
</comment>
<dbReference type="Gene3D" id="1.20.1250.20">
    <property type="entry name" value="MFS general substrate transporter like domains"/>
    <property type="match status" value="1"/>
</dbReference>
<dbReference type="CDD" id="cd17484">
    <property type="entry name" value="MFS_FBT"/>
    <property type="match status" value="1"/>
</dbReference>
<dbReference type="GO" id="GO:0016020">
    <property type="term" value="C:membrane"/>
    <property type="evidence" value="ECO:0007669"/>
    <property type="project" value="UniProtKB-SubCell"/>
</dbReference>
<proteinExistence type="inferred from homology"/>
<evidence type="ECO:0000256" key="5">
    <source>
        <dbReference type="ARBA" id="ARBA00022989"/>
    </source>
</evidence>
<evidence type="ECO:0000259" key="8">
    <source>
        <dbReference type="Pfam" id="PF12776"/>
    </source>
</evidence>
<feature type="non-terminal residue" evidence="9">
    <location>
        <position position="1189"/>
    </location>
</feature>
<comment type="similarity">
    <text evidence="2">Belongs to the major facilitator superfamily. Folate-biopterin transporter (TC 2.A.71) family.</text>
</comment>
<evidence type="ECO:0000256" key="6">
    <source>
        <dbReference type="ARBA" id="ARBA00023136"/>
    </source>
</evidence>
<keyword evidence="10" id="KW-1185">Reference proteome</keyword>
<dbReference type="InterPro" id="IPR024752">
    <property type="entry name" value="Myb/SANT-like_dom"/>
</dbReference>
<feature type="domain" description="Myb/SANT-like" evidence="8">
    <location>
        <begin position="676"/>
        <end position="771"/>
    </location>
</feature>
<feature type="transmembrane region" description="Helical" evidence="7">
    <location>
        <begin position="211"/>
        <end position="229"/>
    </location>
</feature>
<evidence type="ECO:0000256" key="7">
    <source>
        <dbReference type="SAM" id="Phobius"/>
    </source>
</evidence>
<feature type="domain" description="Myb/SANT-like" evidence="8">
    <location>
        <begin position="954"/>
        <end position="1030"/>
    </location>
</feature>
<feature type="transmembrane region" description="Helical" evidence="7">
    <location>
        <begin position="183"/>
        <end position="205"/>
    </location>
</feature>
<feature type="transmembrane region" description="Helical" evidence="7">
    <location>
        <begin position="118"/>
        <end position="135"/>
    </location>
</feature>
<dbReference type="Pfam" id="PF12776">
    <property type="entry name" value="Myb_DNA-bind_3"/>
    <property type="match status" value="4"/>
</dbReference>
<reference evidence="9" key="2">
    <citation type="journal article" date="2023" name="Plants (Basel)">
        <title>Annotation of the Turnera subulata (Passifloraceae) Draft Genome Reveals the S-Locus Evolved after the Divergence of Turneroideae from Passifloroideae in a Stepwise Manner.</title>
        <authorList>
            <person name="Henning P.M."/>
            <person name="Roalson E.H."/>
            <person name="Mir W."/>
            <person name="McCubbin A.G."/>
            <person name="Shore J.S."/>
        </authorList>
    </citation>
    <scope>NUCLEOTIDE SEQUENCE</scope>
    <source>
        <strain evidence="9">F60SS</strain>
    </source>
</reference>
<dbReference type="PANTHER" id="PTHR46929:SF28">
    <property type="entry name" value="MYB_SANT-LIKE DNA-BINDING DOMAIN PROTEIN"/>
    <property type="match status" value="1"/>
</dbReference>
<feature type="domain" description="Myb/SANT-like" evidence="8">
    <location>
        <begin position="821"/>
        <end position="894"/>
    </location>
</feature>
<dbReference type="Pfam" id="PF03092">
    <property type="entry name" value="BT1"/>
    <property type="match status" value="1"/>
</dbReference>
<organism evidence="9 10">
    <name type="scientific">Turnera subulata</name>
    <dbReference type="NCBI Taxonomy" id="218843"/>
    <lineage>
        <taxon>Eukaryota</taxon>
        <taxon>Viridiplantae</taxon>
        <taxon>Streptophyta</taxon>
        <taxon>Embryophyta</taxon>
        <taxon>Tracheophyta</taxon>
        <taxon>Spermatophyta</taxon>
        <taxon>Magnoliopsida</taxon>
        <taxon>eudicotyledons</taxon>
        <taxon>Gunneridae</taxon>
        <taxon>Pentapetalae</taxon>
        <taxon>rosids</taxon>
        <taxon>fabids</taxon>
        <taxon>Malpighiales</taxon>
        <taxon>Passifloraceae</taxon>
        <taxon>Turnera</taxon>
    </lineage>
</organism>
<dbReference type="Proteomes" id="UP001141552">
    <property type="component" value="Unassembled WGS sequence"/>
</dbReference>
<keyword evidence="5 7" id="KW-1133">Transmembrane helix</keyword>
<feature type="transmembrane region" description="Helical" evidence="7">
    <location>
        <begin position="141"/>
        <end position="162"/>
    </location>
</feature>
<protein>
    <recommendedName>
        <fullName evidence="8">Myb/SANT-like domain-containing protein</fullName>
    </recommendedName>
</protein>
<dbReference type="InterPro" id="IPR039309">
    <property type="entry name" value="BT1"/>
</dbReference>
<accession>A0A9Q0FMN9</accession>
<keyword evidence="4 7" id="KW-0812">Transmembrane</keyword>
<sequence>MVEDENLEASGGEVLDASQRRGGVFDCFCSPFSWFKMLANETHWSFVFGVVAVYGINQGLGGAMSRVGTEYYMKDVQKVQPSEAQIYQGITSIPWMVKPIWGLLTDVVPILGYRRRPYLCLAGLLGVVAMLLLSLHENLHIALAVLSLTAGSAAVAVADVTIDACVAQNSNIHPSLAPDMQSLCALSSSIGALIGFSLSGIFVHLIGPKGVLGLLTIPAGLVFLVGVMLDEPPMLNFTYRQVSQKFVDASKAMWTTLKLPDVWRPCLYMYLSLALSLNIREGLFYWYTDSKGGPSFSQETVGFIFSIGSVGSLLGALLYHNILKDHPFRDLLFWTQLLYGLSGMLDLALVLRLNLKLGLPDYLFIVIDESVSQMIGRLKWMPLLVLSAKLCPPGIEGTFFALLMSIDNIGLFSATWGGGLVLHLLSVTRTKFDNLWLAILIRNILRVSPLCVIFLIPRGDPNASLLPAEVLDTKEGALALQNENIELVSLVHRLTGEGMSSQTLVSTDRSRTYWTPTMERYFIDLMLEHTHRGNKTGHTFNKQAWTEMQTVFNERFGSQYDKDVLKSRYTNLWKQYSDVKELLGQGGFSWDETRQLVVADADVWNANSKVRPDMRSYKTKTVSNFNDLCAVFGYTAADGRYSLSSHDADFDDDAQGINGGDGMGTGPSNIDRPRTEWTTAMDQYFIELLLDEIGKGNKTDNTFTKQAWTEMLTFFNAKFGPHHDKRGLRHRYKKLSKYYSDLKVLLQQSGFSWDDRHQMVVPHNDNVWDAYIKAHPHARSYRMKTLPNYNDLVLIFGNEIEKNVHNNLLQSKVHEADNLGVHRGNKFGQKFISQAWADTATSFNVKFQSYYDKYVLKNRYKHLRRLYNDVKSFLENDGFSWNETREMITAEDHVHPDARSYRVKTVPSYQKLCAIFGEETSDGRYSRLAHCHGLNSEAPVSLATGNGPLFCRPHVHERNNIDHTFSEQAWDHMVKQFNEKFGLLWEKNILENRYISLMKECDNIRNLLSHNGFSWDVNQQKITAVDAVWKMPLHIGIESWTVTLISAKFNKLQTHQIEDFVGMETETNIPVVEKNGLAGDVHSTVEETRVSDQQRKRHGIMPIDSKLPYKVQKIGQQEGVTAERKETKNIGSIESAIEALQAIPDIDDELLFDACDLLEDETKAKTFMALNAPLRKKWLLRKLRPQESA</sequence>
<feature type="transmembrane region" description="Helical" evidence="7">
    <location>
        <begin position="300"/>
        <end position="319"/>
    </location>
</feature>
<dbReference type="NCBIfam" id="TIGR00788">
    <property type="entry name" value="fbt"/>
    <property type="match status" value="1"/>
</dbReference>
<keyword evidence="6 7" id="KW-0472">Membrane</keyword>
<dbReference type="InterPro" id="IPR004324">
    <property type="entry name" value="FBT"/>
</dbReference>
<feature type="transmembrane region" description="Helical" evidence="7">
    <location>
        <begin position="331"/>
        <end position="351"/>
    </location>
</feature>
<name>A0A9Q0FMN9_9ROSI</name>
<feature type="transmembrane region" description="Helical" evidence="7">
    <location>
        <begin position="44"/>
        <end position="64"/>
    </location>
</feature>
<keyword evidence="3" id="KW-0813">Transport</keyword>
<evidence type="ECO:0000313" key="9">
    <source>
        <dbReference type="EMBL" id="KAJ4834340.1"/>
    </source>
</evidence>
<comment type="subcellular location">
    <subcellularLocation>
        <location evidence="1">Membrane</location>
        <topology evidence="1">Multi-pass membrane protein</topology>
    </subcellularLocation>
</comment>
<feature type="domain" description="Myb/SANT-like" evidence="8">
    <location>
        <begin position="513"/>
        <end position="606"/>
    </location>
</feature>
<gene>
    <name evidence="9" type="ORF">Tsubulata_037539</name>
</gene>
<evidence type="ECO:0000256" key="3">
    <source>
        <dbReference type="ARBA" id="ARBA00022448"/>
    </source>
</evidence>
<dbReference type="InterPro" id="IPR036259">
    <property type="entry name" value="MFS_trans_sf"/>
</dbReference>
<dbReference type="SUPFAM" id="SSF103473">
    <property type="entry name" value="MFS general substrate transporter"/>
    <property type="match status" value="1"/>
</dbReference>
<dbReference type="OrthoDB" id="754047at2759"/>
<evidence type="ECO:0000256" key="2">
    <source>
        <dbReference type="ARBA" id="ARBA00007015"/>
    </source>
</evidence>
<dbReference type="EMBL" id="JAKUCV010004725">
    <property type="protein sequence ID" value="KAJ4834340.1"/>
    <property type="molecule type" value="Genomic_DNA"/>
</dbReference>
<reference evidence="9" key="1">
    <citation type="submission" date="2022-02" db="EMBL/GenBank/DDBJ databases">
        <authorList>
            <person name="Henning P.M."/>
            <person name="McCubbin A.G."/>
            <person name="Shore J.S."/>
        </authorList>
    </citation>
    <scope>NUCLEOTIDE SEQUENCE</scope>
    <source>
        <strain evidence="9">F60SS</strain>
        <tissue evidence="9">Leaves</tissue>
    </source>
</reference>
<feature type="transmembrane region" description="Helical" evidence="7">
    <location>
        <begin position="409"/>
        <end position="428"/>
    </location>
</feature>
<evidence type="ECO:0000256" key="1">
    <source>
        <dbReference type="ARBA" id="ARBA00004141"/>
    </source>
</evidence>
<feature type="transmembrane region" description="Helical" evidence="7">
    <location>
        <begin position="435"/>
        <end position="456"/>
    </location>
</feature>